<dbReference type="Pfam" id="PF13252">
    <property type="entry name" value="Phage_capsid_3"/>
    <property type="match status" value="1"/>
</dbReference>
<evidence type="ECO:0008006" key="4">
    <source>
        <dbReference type="Google" id="ProtNLM"/>
    </source>
</evidence>
<reference evidence="2 3" key="2">
    <citation type="submission" date="2017-06" db="EMBL/GenBank/DDBJ databases">
        <authorList>
            <person name="Kim H.J."/>
            <person name="Triplett B.A."/>
        </authorList>
    </citation>
    <scope>NUCLEOTIDE SEQUENCE [LARGE SCALE GENOMIC DNA]</scope>
    <source>
        <strain evidence="2">Kingella_eburonensis</strain>
    </source>
</reference>
<evidence type="ECO:0000313" key="1">
    <source>
        <dbReference type="EMBL" id="SMQ13303.1"/>
    </source>
</evidence>
<dbReference type="RefSeq" id="WP_095063277.1">
    <property type="nucleotide sequence ID" value="NZ_FXUV02000059.1"/>
</dbReference>
<evidence type="ECO:0000313" key="3">
    <source>
        <dbReference type="Proteomes" id="UP000215450"/>
    </source>
</evidence>
<accession>A0A238TDA3</accession>
<dbReference type="STRING" id="1522312.GCA_900177895_00762"/>
<organism evidence="2 3">
    <name type="scientific">Kingella negevensis</name>
    <dbReference type="NCBI Taxonomy" id="1522312"/>
    <lineage>
        <taxon>Bacteria</taxon>
        <taxon>Pseudomonadati</taxon>
        <taxon>Pseudomonadota</taxon>
        <taxon>Betaproteobacteria</taxon>
        <taxon>Neisseriales</taxon>
        <taxon>Neisseriaceae</taxon>
        <taxon>Kingella</taxon>
    </lineage>
</organism>
<name>A0A238TDA3_9NEIS</name>
<proteinExistence type="predicted"/>
<gene>
    <name evidence="1" type="ORF">KEBURONENSIS_01969</name>
    <name evidence="2" type="ORF">KEBURONENSIS_01977</name>
</gene>
<dbReference type="Proteomes" id="UP000215450">
    <property type="component" value="Unassembled WGS sequence"/>
</dbReference>
<dbReference type="AlphaFoldDB" id="A0A238TDA3"/>
<dbReference type="EMBL" id="FXUV01000055">
    <property type="protein sequence ID" value="SMQ13303.1"/>
    <property type="molecule type" value="Genomic_DNA"/>
</dbReference>
<keyword evidence="3" id="KW-1185">Reference proteome</keyword>
<evidence type="ECO:0000313" key="2">
    <source>
        <dbReference type="EMBL" id="SNB81895.1"/>
    </source>
</evidence>
<protein>
    <recommendedName>
        <fullName evidence="4">N4-gp56 family major capsid protein</fullName>
    </recommendedName>
</protein>
<dbReference type="EMBL" id="FXUV02000059">
    <property type="protein sequence ID" value="SNB81895.1"/>
    <property type="molecule type" value="Genomic_DNA"/>
</dbReference>
<sequence length="429" mass="47077">MAKTNATYGNKDNMTVQAAGLFTMHMQRNSTLNRLAGKMPQGTSGAEATLRLQTTAHMPIVRCQDLGKGLGDEVKFNLLQPVSMIPIMGSQVAEGKGVGMKLDEARLRVNQARFPVDLGNVMTDIRSPVEFRKLGRPVAQNLADRYTDQSLLVHMAGARGYHNNIEWVVPTEGHDKFTEVMVNPVKAPTKNRHFVASGTGVTGVQENAGEMKITSADLFTMDTVDSMRTVLDQIPLPPPIVQFEGDKAATDSPLRVWLMSPAQYNRFSADPKFRQLQASAVARASQANQHPLFLGEAGLWNGFLLIKMPLPIRFYAGDKLKYCKEYESETESELLVPASFGDKFAIDRSIILGGQAVLEAFAAARQSSIPFFWSEKTDIDHGDKAELLIGMIRGVAKTRFNVDTGNGMQWTDYGVTVVDTAVPIIGAKQ</sequence>
<reference evidence="1" key="1">
    <citation type="submission" date="2017-05" db="EMBL/GenBank/DDBJ databases">
        <authorList>
            <person name="Song R."/>
            <person name="Chenine A.L."/>
            <person name="Ruprecht R.M."/>
        </authorList>
    </citation>
    <scope>NUCLEOTIDE SEQUENCE</scope>
    <source>
        <strain evidence="1">Kingella_eburonensis</strain>
    </source>
</reference>
<dbReference type="InterPro" id="IPR025267">
    <property type="entry name" value="ORF017-like"/>
</dbReference>
<dbReference type="OrthoDB" id="8877014at2"/>